<sequence length="469" mass="52629">MFESASDVTVCFHARYTGRRGTSVNLNPLTNGEYFEKYCLKAPFLCLDETFEQVPGRTMNSTPQKEISTSSVNSCLTECLADRSQCASTAFDYKTDLCLLFNESLFSHPELFVVAEDTDYFNVICKHSIEYDMQAEDVTAFHDVEGVLHSEDSDTENNVNDHLSPLNHAEMSRVYGFLTASSESQNRSNIVHQTESEVEGLVIDDTDKIAITRDHLRKTELTAECRMSGVTIRVEFVTPTSGSLYVKDTFAKCRSEFRNSTSAVLHIPFPRSDDPNPRCPGMEIAPSIWSFAISVQANEMDKPWLVTSTDRLFNVTCNFEDLILRKAANFPSNGGDSDEMQSTHIKMQILQRGQAVTTVQLGDEVTLKWTILDKVPGLDYFVDDCVAERVGGAAPQPEPLKIIQHGCPDENVNNRLINSPVIRDVDSFSTTMKVFRFDGSRRVRIRCTIDICMEYCSEAEYVETGNSSN</sequence>
<dbReference type="Pfam" id="PF00024">
    <property type="entry name" value="PAN_1"/>
    <property type="match status" value="1"/>
</dbReference>
<name>A0A0D8XME1_DICVI</name>
<dbReference type="GO" id="GO:0009653">
    <property type="term" value="P:anatomical structure morphogenesis"/>
    <property type="evidence" value="ECO:0007669"/>
    <property type="project" value="TreeGrafter"/>
</dbReference>
<protein>
    <submittedName>
        <fullName evidence="3">Zona pellucida-like domain protein</fullName>
    </submittedName>
</protein>
<dbReference type="InterPro" id="IPR042235">
    <property type="entry name" value="ZP-C_dom"/>
</dbReference>
<feature type="domain" description="Apple" evidence="1">
    <location>
        <begin position="46"/>
        <end position="125"/>
    </location>
</feature>
<dbReference type="Gene3D" id="3.50.4.10">
    <property type="entry name" value="Hepatocyte Growth Factor"/>
    <property type="match status" value="1"/>
</dbReference>
<dbReference type="OrthoDB" id="5775605at2759"/>
<evidence type="ECO:0000259" key="1">
    <source>
        <dbReference type="PROSITE" id="PS50948"/>
    </source>
</evidence>
<dbReference type="CDD" id="cd01099">
    <property type="entry name" value="PAN_AP_HGF"/>
    <property type="match status" value="1"/>
</dbReference>
<organism evidence="3 4">
    <name type="scientific">Dictyocaulus viviparus</name>
    <name type="common">Bovine lungworm</name>
    <dbReference type="NCBI Taxonomy" id="29172"/>
    <lineage>
        <taxon>Eukaryota</taxon>
        <taxon>Metazoa</taxon>
        <taxon>Ecdysozoa</taxon>
        <taxon>Nematoda</taxon>
        <taxon>Chromadorea</taxon>
        <taxon>Rhabditida</taxon>
        <taxon>Rhabditina</taxon>
        <taxon>Rhabditomorpha</taxon>
        <taxon>Strongyloidea</taxon>
        <taxon>Metastrongylidae</taxon>
        <taxon>Dictyocaulus</taxon>
    </lineage>
</organism>
<gene>
    <name evidence="3" type="ORF">DICVIV_08184</name>
</gene>
<dbReference type="PROSITE" id="PS51034">
    <property type="entry name" value="ZP_2"/>
    <property type="match status" value="1"/>
</dbReference>
<dbReference type="STRING" id="29172.A0A0D8XME1"/>
<reference evidence="3 4" key="1">
    <citation type="submission" date="2013-11" db="EMBL/GenBank/DDBJ databases">
        <title>Draft genome of the bovine lungworm Dictyocaulus viviparus.</title>
        <authorList>
            <person name="Mitreva M."/>
        </authorList>
    </citation>
    <scope>NUCLEOTIDE SEQUENCE [LARGE SCALE GENOMIC DNA]</scope>
    <source>
        <strain evidence="3 4">HannoverDv2000</strain>
    </source>
</reference>
<proteinExistence type="predicted"/>
<evidence type="ECO:0000313" key="3">
    <source>
        <dbReference type="EMBL" id="KJH45788.1"/>
    </source>
</evidence>
<accession>A0A0D8XME1</accession>
<dbReference type="PANTHER" id="PTHR47327:SF18">
    <property type="entry name" value="PAN DOMAIN PROTEIN"/>
    <property type="match status" value="1"/>
</dbReference>
<reference evidence="4" key="2">
    <citation type="journal article" date="2016" name="Sci. Rep.">
        <title>Dictyocaulus viviparus genome, variome and transcriptome elucidate lungworm biology and support future intervention.</title>
        <authorList>
            <person name="McNulty S.N."/>
            <person name="Strube C."/>
            <person name="Rosa B.A."/>
            <person name="Martin J.C."/>
            <person name="Tyagi R."/>
            <person name="Choi Y.J."/>
            <person name="Wang Q."/>
            <person name="Hallsworth Pepin K."/>
            <person name="Zhang X."/>
            <person name="Ozersky P."/>
            <person name="Wilson R.K."/>
            <person name="Sternberg P.W."/>
            <person name="Gasser R.B."/>
            <person name="Mitreva M."/>
        </authorList>
    </citation>
    <scope>NUCLEOTIDE SEQUENCE [LARGE SCALE GENOMIC DNA]</scope>
    <source>
        <strain evidence="4">HannoverDv2000</strain>
    </source>
</reference>
<dbReference type="InterPro" id="IPR052774">
    <property type="entry name" value="Celegans_DevNeuronal_Protein"/>
</dbReference>
<dbReference type="InterPro" id="IPR003609">
    <property type="entry name" value="Pan_app"/>
</dbReference>
<dbReference type="EMBL" id="KN716387">
    <property type="protein sequence ID" value="KJH45788.1"/>
    <property type="molecule type" value="Genomic_DNA"/>
</dbReference>
<feature type="domain" description="ZP" evidence="2">
    <location>
        <begin position="224"/>
        <end position="469"/>
    </location>
</feature>
<dbReference type="PANTHER" id="PTHR47327">
    <property type="entry name" value="FI18240P1-RELATED"/>
    <property type="match status" value="1"/>
</dbReference>
<dbReference type="PROSITE" id="PS50948">
    <property type="entry name" value="PAN"/>
    <property type="match status" value="1"/>
</dbReference>
<evidence type="ECO:0000259" key="2">
    <source>
        <dbReference type="PROSITE" id="PS51034"/>
    </source>
</evidence>
<dbReference type="Proteomes" id="UP000053766">
    <property type="component" value="Unassembled WGS sequence"/>
</dbReference>
<dbReference type="SMART" id="SM00241">
    <property type="entry name" value="ZP"/>
    <property type="match status" value="1"/>
</dbReference>
<dbReference type="SUPFAM" id="SSF57414">
    <property type="entry name" value="Hairpin loop containing domain-like"/>
    <property type="match status" value="1"/>
</dbReference>
<dbReference type="InterPro" id="IPR001507">
    <property type="entry name" value="ZP_dom"/>
</dbReference>
<dbReference type="Gene3D" id="2.60.40.4100">
    <property type="entry name" value="Zona pellucida, ZP-C domain"/>
    <property type="match status" value="1"/>
</dbReference>
<dbReference type="AlphaFoldDB" id="A0A0D8XME1"/>
<keyword evidence="4" id="KW-1185">Reference proteome</keyword>
<dbReference type="SMART" id="SM00473">
    <property type="entry name" value="PAN_AP"/>
    <property type="match status" value="1"/>
</dbReference>
<evidence type="ECO:0000313" key="4">
    <source>
        <dbReference type="Proteomes" id="UP000053766"/>
    </source>
</evidence>